<dbReference type="SUPFAM" id="SSF48452">
    <property type="entry name" value="TPR-like"/>
    <property type="match status" value="2"/>
</dbReference>
<dbReference type="FunFam" id="1.25.40.10:FF:000099">
    <property type="entry name" value="Clustered mitochondria protein homolog"/>
    <property type="match status" value="1"/>
</dbReference>
<feature type="region of interest" description="Disordered" evidence="2">
    <location>
        <begin position="27"/>
        <end position="58"/>
    </location>
</feature>
<protein>
    <recommendedName>
        <fullName evidence="3">CLU central domain-containing protein</fullName>
    </recommendedName>
</protein>
<accession>A0A8C4QT01</accession>
<dbReference type="GO" id="GO:0003729">
    <property type="term" value="F:mRNA binding"/>
    <property type="evidence" value="ECO:0007669"/>
    <property type="project" value="TreeGrafter"/>
</dbReference>
<dbReference type="CDD" id="cd15466">
    <property type="entry name" value="CLU-central"/>
    <property type="match status" value="1"/>
</dbReference>
<evidence type="ECO:0000313" key="4">
    <source>
        <dbReference type="Ensembl" id="ENSEBUP00000019416.1"/>
    </source>
</evidence>
<feature type="domain" description="CLU central" evidence="3">
    <location>
        <begin position="3"/>
        <end position="119"/>
    </location>
</feature>
<evidence type="ECO:0000313" key="5">
    <source>
        <dbReference type="Proteomes" id="UP000694388"/>
    </source>
</evidence>
<dbReference type="GO" id="GO:0048312">
    <property type="term" value="P:intracellular distribution of mitochondria"/>
    <property type="evidence" value="ECO:0007669"/>
    <property type="project" value="TreeGrafter"/>
</dbReference>
<dbReference type="GO" id="GO:0005737">
    <property type="term" value="C:cytoplasm"/>
    <property type="evidence" value="ECO:0007669"/>
    <property type="project" value="TreeGrafter"/>
</dbReference>
<dbReference type="GeneTree" id="ENSGT00390000012485"/>
<dbReference type="InterPro" id="IPR011990">
    <property type="entry name" value="TPR-like_helical_dom_sf"/>
</dbReference>
<dbReference type="Gene3D" id="1.25.40.10">
    <property type="entry name" value="Tetratricopeptide repeat domain"/>
    <property type="match status" value="1"/>
</dbReference>
<evidence type="ECO:0000256" key="1">
    <source>
        <dbReference type="ARBA" id="ARBA00022490"/>
    </source>
</evidence>
<evidence type="ECO:0000259" key="3">
    <source>
        <dbReference type="Pfam" id="PF12807"/>
    </source>
</evidence>
<keyword evidence="5" id="KW-1185">Reference proteome</keyword>
<dbReference type="PANTHER" id="PTHR12601:SF41">
    <property type="entry name" value="CLUSTERED MITOCHONDRIA PROTEIN HOMOLOG"/>
    <property type="match status" value="1"/>
</dbReference>
<proteinExistence type="predicted"/>
<sequence>MSTLSVAVAHFLNCFLSSCPSPGTHLATLDEGSASRNRRRSKRRGGGRGAPGAESTSWAQLTPGDLWKNLAVEAQERYSFLITSEGIDQAVENFGLQKITLLRELCIKGGIQLLLREYVLDGRQKPAFGEEDIENLFPVAKHLWPPACDAQHLLQSAQARIQQGFLKDACDQTAEALNLYNNIFGALHPDICACLRVFARLNFILGNQAEAMIHQEKALIMSERVLGLDNPYTIQDYVICALFAFTNAQVAKALKLLYRARYLALIVCSEDHPQIATIDSNIGLMLTAVEEHDTAQRFLDKALTLNTKHCGEMSLKVALSHHFLARSYAAKGDFRSALKHEKETYTVYNEQFGKMHEKTEASYTYLQQLTDQAVVLQRNVNEICKNGSKPSIQPMQIPAPNMPYILEMLNAINGIVLPTLSCEDLQKLKAEVKELEDMINQEPTLDVEALIAETENKEESPAGQES</sequence>
<organism evidence="4 5">
    <name type="scientific">Eptatretus burgeri</name>
    <name type="common">Inshore hagfish</name>
    <dbReference type="NCBI Taxonomy" id="7764"/>
    <lineage>
        <taxon>Eukaryota</taxon>
        <taxon>Metazoa</taxon>
        <taxon>Chordata</taxon>
        <taxon>Craniata</taxon>
        <taxon>Vertebrata</taxon>
        <taxon>Cyclostomata</taxon>
        <taxon>Myxini</taxon>
        <taxon>Myxiniformes</taxon>
        <taxon>Myxinidae</taxon>
        <taxon>Eptatretinae</taxon>
        <taxon>Eptatretus</taxon>
    </lineage>
</organism>
<keyword evidence="1" id="KW-0963">Cytoplasm</keyword>
<reference evidence="4" key="2">
    <citation type="submission" date="2025-09" db="UniProtKB">
        <authorList>
            <consortium name="Ensembl"/>
        </authorList>
    </citation>
    <scope>IDENTIFICATION</scope>
</reference>
<dbReference type="Ensembl" id="ENSEBUT00000019993.1">
    <property type="protein sequence ID" value="ENSEBUP00000019416.1"/>
    <property type="gene ID" value="ENSEBUG00000012075.1"/>
</dbReference>
<dbReference type="InterPro" id="IPR027523">
    <property type="entry name" value="CLU_prot"/>
</dbReference>
<reference evidence="4" key="1">
    <citation type="submission" date="2025-08" db="UniProtKB">
        <authorList>
            <consortium name="Ensembl"/>
        </authorList>
    </citation>
    <scope>IDENTIFICATION</scope>
</reference>
<dbReference type="PANTHER" id="PTHR12601">
    <property type="entry name" value="EUKARYOTIC TRANSLATION INITIATION FACTOR 3 SUBUNIT EIF-3"/>
    <property type="match status" value="1"/>
</dbReference>
<name>A0A8C4QT01_EPTBU</name>
<dbReference type="Pfam" id="PF13424">
    <property type="entry name" value="TPR_12"/>
    <property type="match status" value="2"/>
</dbReference>
<dbReference type="AlphaFoldDB" id="A0A8C4QT01"/>
<dbReference type="OMA" id="YEIASCA"/>
<dbReference type="InterPro" id="IPR033646">
    <property type="entry name" value="CLU-central"/>
</dbReference>
<feature type="compositionally biased region" description="Basic residues" evidence="2">
    <location>
        <begin position="36"/>
        <end position="46"/>
    </location>
</feature>
<dbReference type="Proteomes" id="UP000694388">
    <property type="component" value="Unplaced"/>
</dbReference>
<evidence type="ECO:0000256" key="2">
    <source>
        <dbReference type="SAM" id="MobiDB-lite"/>
    </source>
</evidence>
<dbReference type="Pfam" id="PF12807">
    <property type="entry name" value="eIF3_p135"/>
    <property type="match status" value="1"/>
</dbReference>